<evidence type="ECO:0000313" key="3">
    <source>
        <dbReference type="Proteomes" id="UP000595437"/>
    </source>
</evidence>
<proteinExistence type="predicted"/>
<protein>
    <submittedName>
        <fullName evidence="2">Uncharacterized protein</fullName>
    </submittedName>
</protein>
<sequence>DHIFRQSHQDNVKIAITEGRYDPESPGYALNQMLSSLNGVEGGKTTDSESRVASPPPVSPLSKHAGGFNPPSGGGGEMEKSLMQQLYGVGHGISSYPSGVATANPFLHPAMFSATGK</sequence>
<feature type="region of interest" description="Disordered" evidence="1">
    <location>
        <begin position="38"/>
        <end position="80"/>
    </location>
</feature>
<reference evidence="3" key="1">
    <citation type="submission" date="2021-01" db="EMBL/GenBank/DDBJ databases">
        <title>Caligus Genome Assembly.</title>
        <authorList>
            <person name="Gallardo-Escarate C."/>
        </authorList>
    </citation>
    <scope>NUCLEOTIDE SEQUENCE [LARGE SCALE GENOMIC DNA]</scope>
</reference>
<evidence type="ECO:0000313" key="2">
    <source>
        <dbReference type="EMBL" id="QQP37150.1"/>
    </source>
</evidence>
<gene>
    <name evidence="2" type="ORF">FKW44_017337</name>
</gene>
<feature type="non-terminal residue" evidence="2">
    <location>
        <position position="117"/>
    </location>
</feature>
<evidence type="ECO:0000256" key="1">
    <source>
        <dbReference type="SAM" id="MobiDB-lite"/>
    </source>
</evidence>
<name>A0A7T8JX51_CALRO</name>
<keyword evidence="3" id="KW-1185">Reference proteome</keyword>
<dbReference type="EMBL" id="CP045901">
    <property type="protein sequence ID" value="QQP37150.1"/>
    <property type="molecule type" value="Genomic_DNA"/>
</dbReference>
<dbReference type="AlphaFoldDB" id="A0A7T8JX51"/>
<organism evidence="2 3">
    <name type="scientific">Caligus rogercresseyi</name>
    <name type="common">Sea louse</name>
    <dbReference type="NCBI Taxonomy" id="217165"/>
    <lineage>
        <taxon>Eukaryota</taxon>
        <taxon>Metazoa</taxon>
        <taxon>Ecdysozoa</taxon>
        <taxon>Arthropoda</taxon>
        <taxon>Crustacea</taxon>
        <taxon>Multicrustacea</taxon>
        <taxon>Hexanauplia</taxon>
        <taxon>Copepoda</taxon>
        <taxon>Siphonostomatoida</taxon>
        <taxon>Caligidae</taxon>
        <taxon>Caligus</taxon>
    </lineage>
</organism>
<dbReference type="Proteomes" id="UP000595437">
    <property type="component" value="Chromosome 12"/>
</dbReference>
<accession>A0A7T8JX51</accession>